<evidence type="ECO:0000256" key="3">
    <source>
        <dbReference type="ARBA" id="ARBA00022777"/>
    </source>
</evidence>
<dbReference type="InterPro" id="IPR018484">
    <property type="entry name" value="FGGY_N"/>
</dbReference>
<name>A0A5C7F696_9BACI</name>
<dbReference type="InterPro" id="IPR018483">
    <property type="entry name" value="Carb_kinase_FGGY_CS"/>
</dbReference>
<sequence length="489" mass="53510">MRELVIGLDIGTTSVKAVVFETKGAIVAEAEEYIETIHPKSGWSEQKPEAIEQAAVLSLAKAVQKADIQEGEWTAVGISAAMHSLICLDESGNPLSNAIIWSDGRASDEAESLRKNGGDQVYQNTGTPIHPMTPLTKLMWMKNTGYEPYEQAASFVSIKEYITRKWFGETYIDYAMASATGMFNIHSFEWDEKALKLAGIDRSRLGTISGPETVLHGMNEAKALAAGIPQDLPFVLGAADGQLANLGEGAIEPGEAAVSAGTSGAIRQFMKGTRVSKDMSTFSYAFSKDLSIVGGPTNNGGIVIQWLKDLFKFEGSHEEFLALAEETEPGAQGLLFFPYINGERAPLWDQRAKGNFSGVQLEHKQPEFVRAVLEGITFNLYQIGRSLDEAAGETTKICVNGGLARSKIWVQILADVFGRDIHLSESHHGAAWGAAWTALVATGRASSYEEIKNYLPKSEIVPANEERHRQYKKIYARYEKIGRDIVNHF</sequence>
<dbReference type="PANTHER" id="PTHR43095:SF2">
    <property type="entry name" value="GLUCONOKINASE"/>
    <property type="match status" value="1"/>
</dbReference>
<dbReference type="EC" id="2.7.1.12" evidence="7"/>
<evidence type="ECO:0000256" key="1">
    <source>
        <dbReference type="ARBA" id="ARBA00009156"/>
    </source>
</evidence>
<keyword evidence="3 4" id="KW-0418">Kinase</keyword>
<dbReference type="InterPro" id="IPR050406">
    <property type="entry name" value="FGGY_Carb_Kinase"/>
</dbReference>
<dbReference type="Pfam" id="PF00370">
    <property type="entry name" value="FGGY_N"/>
    <property type="match status" value="1"/>
</dbReference>
<dbReference type="AlphaFoldDB" id="A0A5C7F696"/>
<feature type="domain" description="Carbohydrate kinase FGGY N-terminal" evidence="5">
    <location>
        <begin position="5"/>
        <end position="247"/>
    </location>
</feature>
<dbReference type="InterPro" id="IPR043129">
    <property type="entry name" value="ATPase_NBD"/>
</dbReference>
<organism evidence="7 8">
    <name type="scientific">Alkalicoccus halolimnae</name>
    <dbReference type="NCBI Taxonomy" id="1667239"/>
    <lineage>
        <taxon>Bacteria</taxon>
        <taxon>Bacillati</taxon>
        <taxon>Bacillota</taxon>
        <taxon>Bacilli</taxon>
        <taxon>Bacillales</taxon>
        <taxon>Bacillaceae</taxon>
        <taxon>Alkalicoccus</taxon>
    </lineage>
</organism>
<dbReference type="Proteomes" id="UP000321816">
    <property type="component" value="Chromosome"/>
</dbReference>
<evidence type="ECO:0000256" key="2">
    <source>
        <dbReference type="ARBA" id="ARBA00022679"/>
    </source>
</evidence>
<evidence type="ECO:0000256" key="4">
    <source>
        <dbReference type="RuleBase" id="RU003733"/>
    </source>
</evidence>
<dbReference type="GO" id="GO:0005975">
    <property type="term" value="P:carbohydrate metabolic process"/>
    <property type="evidence" value="ECO:0007669"/>
    <property type="project" value="InterPro"/>
</dbReference>
<dbReference type="PROSITE" id="PS00445">
    <property type="entry name" value="FGGY_KINASES_2"/>
    <property type="match status" value="1"/>
</dbReference>
<dbReference type="Gene3D" id="3.30.420.40">
    <property type="match status" value="2"/>
</dbReference>
<comment type="similarity">
    <text evidence="1 4">Belongs to the FGGY kinase family.</text>
</comment>
<dbReference type="EMBL" id="CP144914">
    <property type="protein sequence ID" value="WWD80298.1"/>
    <property type="molecule type" value="Genomic_DNA"/>
</dbReference>
<dbReference type="GO" id="GO:0046316">
    <property type="term" value="F:gluconokinase activity"/>
    <property type="evidence" value="ECO:0007669"/>
    <property type="project" value="UniProtKB-EC"/>
</dbReference>
<feature type="domain" description="Carbohydrate kinase FGGY C-terminal" evidence="6">
    <location>
        <begin position="256"/>
        <end position="441"/>
    </location>
</feature>
<dbReference type="PANTHER" id="PTHR43095">
    <property type="entry name" value="SUGAR KINASE"/>
    <property type="match status" value="1"/>
</dbReference>
<dbReference type="PIRSF" id="PIRSF000538">
    <property type="entry name" value="GlpK"/>
    <property type="match status" value="1"/>
</dbReference>
<dbReference type="InterPro" id="IPR018485">
    <property type="entry name" value="FGGY_C"/>
</dbReference>
<dbReference type="SUPFAM" id="SSF53067">
    <property type="entry name" value="Actin-like ATPase domain"/>
    <property type="match status" value="2"/>
</dbReference>
<reference evidence="7 8" key="1">
    <citation type="submission" date="2024-01" db="EMBL/GenBank/DDBJ databases">
        <title>Complete Genome Sequence of Alkalicoccus halolimnae BZ-SZ-XJ29T, a Moderately Halophilic Bacterium Isolated from a Salt Lake.</title>
        <authorList>
            <person name="Zhao B."/>
        </authorList>
    </citation>
    <scope>NUCLEOTIDE SEQUENCE [LARGE SCALE GENOMIC DNA]</scope>
    <source>
        <strain evidence="7 8">BZ-SZ-XJ29</strain>
    </source>
</reference>
<keyword evidence="8" id="KW-1185">Reference proteome</keyword>
<evidence type="ECO:0000259" key="5">
    <source>
        <dbReference type="Pfam" id="PF00370"/>
    </source>
</evidence>
<protein>
    <submittedName>
        <fullName evidence="7">Gluconokinase</fullName>
        <ecNumber evidence="7">2.7.1.12</ecNumber>
    </submittedName>
</protein>
<keyword evidence="2 4" id="KW-0808">Transferase</keyword>
<evidence type="ECO:0000259" key="6">
    <source>
        <dbReference type="Pfam" id="PF02782"/>
    </source>
</evidence>
<dbReference type="CDD" id="cd07770">
    <property type="entry name" value="ASKHA_NBD_FGGY_GntK"/>
    <property type="match status" value="1"/>
</dbReference>
<evidence type="ECO:0000313" key="7">
    <source>
        <dbReference type="EMBL" id="WWD80298.1"/>
    </source>
</evidence>
<dbReference type="Pfam" id="PF02782">
    <property type="entry name" value="FGGY_C"/>
    <property type="match status" value="1"/>
</dbReference>
<dbReference type="OrthoDB" id="9805576at2"/>
<proteinExistence type="inferred from homology"/>
<evidence type="ECO:0000313" key="8">
    <source>
        <dbReference type="Proteomes" id="UP000321816"/>
    </source>
</evidence>
<dbReference type="KEGG" id="ahal:FTX54_001645"/>
<accession>A0A5C7F696</accession>
<dbReference type="RefSeq" id="WP_147804197.1">
    <property type="nucleotide sequence ID" value="NZ_CP144914.1"/>
</dbReference>
<dbReference type="InterPro" id="IPR000577">
    <property type="entry name" value="Carb_kinase_FGGY"/>
</dbReference>
<gene>
    <name evidence="7" type="ORF">FTX54_001645</name>
</gene>